<keyword evidence="3" id="KW-1185">Reference proteome</keyword>
<dbReference type="GO" id="GO:0003676">
    <property type="term" value="F:nucleic acid binding"/>
    <property type="evidence" value="ECO:0007669"/>
    <property type="project" value="InterPro"/>
</dbReference>
<dbReference type="SUPFAM" id="SSF53098">
    <property type="entry name" value="Ribonuclease H-like"/>
    <property type="match status" value="1"/>
</dbReference>
<dbReference type="InterPro" id="IPR036397">
    <property type="entry name" value="RNaseH_sf"/>
</dbReference>
<dbReference type="CDD" id="cd06222">
    <property type="entry name" value="RNase_H_like"/>
    <property type="match status" value="1"/>
</dbReference>
<dbReference type="OrthoDB" id="1108672at2759"/>
<protein>
    <submittedName>
        <fullName evidence="4">Uncharacterized protein LOC130509939</fullName>
    </submittedName>
</protein>
<dbReference type="GeneID" id="130509939"/>
<dbReference type="AlphaFoldDB" id="A0A9W3DEK4"/>
<dbReference type="Proteomes" id="UP000504610">
    <property type="component" value="Chromosome 3"/>
</dbReference>
<dbReference type="RefSeq" id="XP_056862240.1">
    <property type="nucleotide sequence ID" value="XM_057006260.1"/>
</dbReference>
<dbReference type="GO" id="GO:0004523">
    <property type="term" value="F:RNA-DNA hybrid ribonuclease activity"/>
    <property type="evidence" value="ECO:0007669"/>
    <property type="project" value="InterPro"/>
</dbReference>
<evidence type="ECO:0000313" key="4">
    <source>
        <dbReference type="RefSeq" id="XP_056862240.1"/>
    </source>
</evidence>
<dbReference type="InterPro" id="IPR052929">
    <property type="entry name" value="RNase_H-like_EbsB-rel"/>
</dbReference>
<evidence type="ECO:0000256" key="1">
    <source>
        <dbReference type="SAM" id="MobiDB-lite"/>
    </source>
</evidence>
<organism evidence="3 4">
    <name type="scientific">Raphanus sativus</name>
    <name type="common">Radish</name>
    <name type="synonym">Raphanus raphanistrum var. sativus</name>
    <dbReference type="NCBI Taxonomy" id="3726"/>
    <lineage>
        <taxon>Eukaryota</taxon>
        <taxon>Viridiplantae</taxon>
        <taxon>Streptophyta</taxon>
        <taxon>Embryophyta</taxon>
        <taxon>Tracheophyta</taxon>
        <taxon>Spermatophyta</taxon>
        <taxon>Magnoliopsida</taxon>
        <taxon>eudicotyledons</taxon>
        <taxon>Gunneridae</taxon>
        <taxon>Pentapetalae</taxon>
        <taxon>rosids</taxon>
        <taxon>malvids</taxon>
        <taxon>Brassicales</taxon>
        <taxon>Brassicaceae</taxon>
        <taxon>Brassiceae</taxon>
        <taxon>Raphanus</taxon>
    </lineage>
</organism>
<evidence type="ECO:0000259" key="2">
    <source>
        <dbReference type="Pfam" id="PF13456"/>
    </source>
</evidence>
<dbReference type="InterPro" id="IPR002156">
    <property type="entry name" value="RNaseH_domain"/>
</dbReference>
<gene>
    <name evidence="4" type="primary">LOC130509939</name>
</gene>
<reference evidence="4" key="2">
    <citation type="submission" date="2025-08" db="UniProtKB">
        <authorList>
            <consortium name="RefSeq"/>
        </authorList>
    </citation>
    <scope>IDENTIFICATION</scope>
    <source>
        <tissue evidence="4">Leaf</tissue>
    </source>
</reference>
<name>A0A9W3DEK4_RAPSA</name>
<dbReference type="PANTHER" id="PTHR47074">
    <property type="entry name" value="BNAC02G40300D PROTEIN"/>
    <property type="match status" value="1"/>
</dbReference>
<dbReference type="PANTHER" id="PTHR47074:SF49">
    <property type="entry name" value="POLYNUCLEOTIDYL TRANSFERASE, RIBONUCLEASE H-LIKE SUPERFAMILY PROTEIN"/>
    <property type="match status" value="1"/>
</dbReference>
<dbReference type="KEGG" id="rsz:130509939"/>
<feature type="region of interest" description="Disordered" evidence="1">
    <location>
        <begin position="1"/>
        <end position="21"/>
    </location>
</feature>
<dbReference type="Pfam" id="PF13456">
    <property type="entry name" value="RVT_3"/>
    <property type="match status" value="1"/>
</dbReference>
<sequence>MAREWGLAQTHTTSTRPPLHRHTPTLISSATSICFTDAAWQVETNRAGCGWLIKDHGGVCLAQGTFSFNDTSSALVAEALAVRSALLNALELGISRICINTDCQALVAIISSDHHPADLHGIIRDIEHLSSSFDCISFAFIFRNLNYEADSLAKTALYSPSTN</sequence>
<feature type="domain" description="RNase H type-1" evidence="2">
    <location>
        <begin position="36"/>
        <end position="156"/>
    </location>
</feature>
<reference evidence="3" key="1">
    <citation type="journal article" date="2019" name="Database">
        <title>The radish genome database (RadishGD): an integrated information resource for radish genomics.</title>
        <authorList>
            <person name="Yu H.J."/>
            <person name="Baek S."/>
            <person name="Lee Y.J."/>
            <person name="Cho A."/>
            <person name="Mun J.H."/>
        </authorList>
    </citation>
    <scope>NUCLEOTIDE SEQUENCE [LARGE SCALE GENOMIC DNA]</scope>
    <source>
        <strain evidence="3">cv. WK10039</strain>
    </source>
</reference>
<dbReference type="Gene3D" id="3.30.420.10">
    <property type="entry name" value="Ribonuclease H-like superfamily/Ribonuclease H"/>
    <property type="match status" value="1"/>
</dbReference>
<dbReference type="InterPro" id="IPR044730">
    <property type="entry name" value="RNase_H-like_dom_plant"/>
</dbReference>
<accession>A0A9W3DEK4</accession>
<dbReference type="InterPro" id="IPR012337">
    <property type="entry name" value="RNaseH-like_sf"/>
</dbReference>
<evidence type="ECO:0000313" key="3">
    <source>
        <dbReference type="Proteomes" id="UP000504610"/>
    </source>
</evidence>
<proteinExistence type="predicted"/>